<keyword evidence="3" id="KW-1185">Reference proteome</keyword>
<dbReference type="SUPFAM" id="SSF53335">
    <property type="entry name" value="S-adenosyl-L-methionine-dependent methyltransferases"/>
    <property type="match status" value="1"/>
</dbReference>
<sequence>MAVDTVSKTSTSDLEESKKAYMLPNNYQEILRMKNQHEWIKGSFGGLIKAPIDYEKKGQKILDSAAADGTWLSDASTLFVPETELVGFDIAPELFPPKEVLPANVKLVPGDLSKDLPAEWSQYFDLVHQRFVFPGFPSETIEQFLGRLTGCVKPGGWIQLIEPAANEMISGPDPTAFNVLHNLANMFMKTPNPSNMILSKLKSDGFINISVHSSDLVIGKFQENKELSVRGRRSMRDAVKNMSGMSSPQALNISQQDYDSLLERFDADTERYRTAVRHTIIWAQRPE</sequence>
<dbReference type="InterPro" id="IPR029063">
    <property type="entry name" value="SAM-dependent_MTases_sf"/>
</dbReference>
<comment type="caution">
    <text evidence="2">The sequence shown here is derived from an EMBL/GenBank/DDBJ whole genome shotgun (WGS) entry which is preliminary data.</text>
</comment>
<evidence type="ECO:0000256" key="1">
    <source>
        <dbReference type="ARBA" id="ARBA00038158"/>
    </source>
</evidence>
<comment type="similarity">
    <text evidence="1">Belongs to the methyltransferase superfamily. LaeA methyltransferase family.</text>
</comment>
<name>A0ABR0S8K0_9HYPO</name>
<reference evidence="2 3" key="1">
    <citation type="submission" date="2024-01" db="EMBL/GenBank/DDBJ databases">
        <title>Complete genome of Cladobotryum mycophilum ATHUM6906.</title>
        <authorList>
            <person name="Christinaki A.C."/>
            <person name="Myridakis A.I."/>
            <person name="Kouvelis V.N."/>
        </authorList>
    </citation>
    <scope>NUCLEOTIDE SEQUENCE [LARGE SCALE GENOMIC DNA]</scope>
    <source>
        <strain evidence="2 3">ATHUM6906</strain>
    </source>
</reference>
<dbReference type="Proteomes" id="UP001338125">
    <property type="component" value="Unassembled WGS sequence"/>
</dbReference>
<proteinExistence type="inferred from homology"/>
<evidence type="ECO:0000313" key="3">
    <source>
        <dbReference type="Proteomes" id="UP001338125"/>
    </source>
</evidence>
<accession>A0ABR0S8K0</accession>
<dbReference type="PANTHER" id="PTHR43591">
    <property type="entry name" value="METHYLTRANSFERASE"/>
    <property type="match status" value="1"/>
</dbReference>
<gene>
    <name evidence="2" type="ORF">PT974_12296</name>
</gene>
<dbReference type="Gene3D" id="3.40.50.150">
    <property type="entry name" value="Vaccinia Virus protein VP39"/>
    <property type="match status" value="1"/>
</dbReference>
<dbReference type="EMBL" id="JAVFKD010000016">
    <property type="protein sequence ID" value="KAK5988156.1"/>
    <property type="molecule type" value="Genomic_DNA"/>
</dbReference>
<organism evidence="2 3">
    <name type="scientific">Cladobotryum mycophilum</name>
    <dbReference type="NCBI Taxonomy" id="491253"/>
    <lineage>
        <taxon>Eukaryota</taxon>
        <taxon>Fungi</taxon>
        <taxon>Dikarya</taxon>
        <taxon>Ascomycota</taxon>
        <taxon>Pezizomycotina</taxon>
        <taxon>Sordariomycetes</taxon>
        <taxon>Hypocreomycetidae</taxon>
        <taxon>Hypocreales</taxon>
        <taxon>Hypocreaceae</taxon>
        <taxon>Cladobotryum</taxon>
    </lineage>
</organism>
<dbReference type="PANTHER" id="PTHR43591:SF105">
    <property type="entry name" value="METHYLTRANSFERASE DOMAIN-CONTAINING PROTEIN-RELATED"/>
    <property type="match status" value="1"/>
</dbReference>
<protein>
    <submittedName>
        <fullName evidence="2">N-methyltransferase verN</fullName>
    </submittedName>
</protein>
<evidence type="ECO:0000313" key="2">
    <source>
        <dbReference type="EMBL" id="KAK5988156.1"/>
    </source>
</evidence>